<organism evidence="2 3">
    <name type="scientific">Austropuccinia psidii MF-1</name>
    <dbReference type="NCBI Taxonomy" id="1389203"/>
    <lineage>
        <taxon>Eukaryota</taxon>
        <taxon>Fungi</taxon>
        <taxon>Dikarya</taxon>
        <taxon>Basidiomycota</taxon>
        <taxon>Pucciniomycotina</taxon>
        <taxon>Pucciniomycetes</taxon>
        <taxon>Pucciniales</taxon>
        <taxon>Sphaerophragmiaceae</taxon>
        <taxon>Austropuccinia</taxon>
    </lineage>
</organism>
<reference evidence="2" key="1">
    <citation type="submission" date="2021-03" db="EMBL/GenBank/DDBJ databases">
        <title>Draft genome sequence of rust myrtle Austropuccinia psidii MF-1, a brazilian biotype.</title>
        <authorList>
            <person name="Quecine M.C."/>
            <person name="Pachon D.M.R."/>
            <person name="Bonatelli M.L."/>
            <person name="Correr F.H."/>
            <person name="Franceschini L.M."/>
            <person name="Leite T.F."/>
            <person name="Margarido G.R.A."/>
            <person name="Almeida C.A."/>
            <person name="Ferrarezi J.A."/>
            <person name="Labate C.A."/>
        </authorList>
    </citation>
    <scope>NUCLEOTIDE SEQUENCE</scope>
    <source>
        <strain evidence="2">MF-1</strain>
    </source>
</reference>
<sequence length="92" mass="10399">MEEKESIQSDIHIKPEGHQGSGAIPSFMDTSRFQIWGSKYVFESNQKARTSPSNYEDLTPFYGSVPLSMAPIDPLEPQNIWEQGDLYNPHGL</sequence>
<accession>A0A9Q3H6B4</accession>
<dbReference type="AlphaFoldDB" id="A0A9Q3H6B4"/>
<gene>
    <name evidence="2" type="ORF">O181_031214</name>
</gene>
<proteinExistence type="predicted"/>
<dbReference type="EMBL" id="AVOT02011112">
    <property type="protein sequence ID" value="MBW0491499.1"/>
    <property type="molecule type" value="Genomic_DNA"/>
</dbReference>
<evidence type="ECO:0000256" key="1">
    <source>
        <dbReference type="SAM" id="MobiDB-lite"/>
    </source>
</evidence>
<keyword evidence="3" id="KW-1185">Reference proteome</keyword>
<comment type="caution">
    <text evidence="2">The sequence shown here is derived from an EMBL/GenBank/DDBJ whole genome shotgun (WGS) entry which is preliminary data.</text>
</comment>
<name>A0A9Q3H6B4_9BASI</name>
<evidence type="ECO:0000313" key="2">
    <source>
        <dbReference type="EMBL" id="MBW0491499.1"/>
    </source>
</evidence>
<feature type="compositionally biased region" description="Basic and acidic residues" evidence="1">
    <location>
        <begin position="1"/>
        <end position="17"/>
    </location>
</feature>
<dbReference type="Proteomes" id="UP000765509">
    <property type="component" value="Unassembled WGS sequence"/>
</dbReference>
<evidence type="ECO:0000313" key="3">
    <source>
        <dbReference type="Proteomes" id="UP000765509"/>
    </source>
</evidence>
<feature type="region of interest" description="Disordered" evidence="1">
    <location>
        <begin position="1"/>
        <end position="24"/>
    </location>
</feature>
<protein>
    <submittedName>
        <fullName evidence="2">Uncharacterized protein</fullName>
    </submittedName>
</protein>